<keyword evidence="2" id="KW-1185">Reference proteome</keyword>
<name>A0A5S6QRB3_TRIMR</name>
<feature type="compositionally biased region" description="Basic residues" evidence="1">
    <location>
        <begin position="185"/>
        <end position="195"/>
    </location>
</feature>
<proteinExistence type="predicted"/>
<dbReference type="WBParaSite" id="TMUE_2000009770.1">
    <property type="protein sequence ID" value="TMUE_2000009770.1"/>
    <property type="gene ID" value="WBGene00300728"/>
</dbReference>
<evidence type="ECO:0000313" key="3">
    <source>
        <dbReference type="WBParaSite" id="TMUE_2000009770.1"/>
    </source>
</evidence>
<feature type="region of interest" description="Disordered" evidence="1">
    <location>
        <begin position="145"/>
        <end position="195"/>
    </location>
</feature>
<evidence type="ECO:0000313" key="2">
    <source>
        <dbReference type="Proteomes" id="UP000046395"/>
    </source>
</evidence>
<evidence type="ECO:0000256" key="1">
    <source>
        <dbReference type="SAM" id="MobiDB-lite"/>
    </source>
</evidence>
<organism evidence="2 3">
    <name type="scientific">Trichuris muris</name>
    <name type="common">Mouse whipworm</name>
    <dbReference type="NCBI Taxonomy" id="70415"/>
    <lineage>
        <taxon>Eukaryota</taxon>
        <taxon>Metazoa</taxon>
        <taxon>Ecdysozoa</taxon>
        <taxon>Nematoda</taxon>
        <taxon>Enoplea</taxon>
        <taxon>Dorylaimia</taxon>
        <taxon>Trichinellida</taxon>
        <taxon>Trichuridae</taxon>
        <taxon>Trichuris</taxon>
    </lineage>
</organism>
<dbReference type="PANTHER" id="PTHR38681">
    <property type="entry name" value="RETROVIRUS-RELATED POL POLYPROTEIN FROM TRANSPOSON 412-LIKE PROTEIN-RELATED"/>
    <property type="match status" value="1"/>
</dbReference>
<dbReference type="Proteomes" id="UP000046395">
    <property type="component" value="Unassembled WGS sequence"/>
</dbReference>
<reference evidence="3" key="1">
    <citation type="submission" date="2019-12" db="UniProtKB">
        <authorList>
            <consortium name="WormBaseParasite"/>
        </authorList>
    </citation>
    <scope>IDENTIFICATION</scope>
</reference>
<protein>
    <submittedName>
        <fullName evidence="3">Uncharacterized protein</fullName>
    </submittedName>
</protein>
<dbReference type="STRING" id="70415.A0A5S6QRB3"/>
<dbReference type="PANTHER" id="PTHR38681:SF1">
    <property type="entry name" value="RETROVIRUS-RELATED POL POLYPROTEIN FROM TRANSPOSON 412-LIKE PROTEIN"/>
    <property type="match status" value="1"/>
</dbReference>
<dbReference type="AlphaFoldDB" id="A0A5S6QRB3"/>
<accession>A0A5S6QRB3</accession>
<feature type="compositionally biased region" description="Basic and acidic residues" evidence="1">
    <location>
        <begin position="152"/>
        <end position="164"/>
    </location>
</feature>
<sequence length="195" mass="21584">MGLAVSSKVELHHVEQQLTQLLAQQKALREHTVATEARVHAVIEQQHALIVSVEAVEKSLDHVLSCPVSATAWHQPTAGRPVFIAPSLRAATHVFVRIDSHRQPLQPPYKGPYRVLERGPKSFVLDLDGAIDSVSADRLKPAFLLDSATPDDPDKRTQSADHSRRAPHHAGSQAAPYRAFTRSGRPSRRPRRFSD</sequence>